<protein>
    <submittedName>
        <fullName evidence="1">Uncharacterized protein</fullName>
    </submittedName>
</protein>
<sequence length="1824" mass="204281">MPISLFDNVCGLYYLKGTGENLARHYLPRRALRVVSHVTHLASRTELKQVYFNPEAKDLSNVRYCLPRYGGISVVDFRCELPTRTIVGKVKEKDIARKAFGGEAQASDALVLSGRLPKPSDAFTAEIGEIPSGAEIIIEVVYIDELTFDGANNAARFTMSSAIAPHHTDPRRRKGLFKNAKHTSVPGHTEIIVGFSMIQGLTKDDIRSINHPVTRTEERKPAGAPLRKLVVKFNEDMTDLGKDFILEIAYKHSEKPYAFLELHPSHSHHQAVMVTLPSSLACSQPQPEIVLLCDFSGGRGVNVVVPLYPAVKVFLKSLRPGTLFNICSFSTTHRFAFEQSREYDESSLNEALKQLKTFEVVYKEPTDILSPLKDIIKKRSNNYSLQIMLVSNSGVRNEQKTTDFIRKTMKKSKNPFRISSVSIGKDPHFVTSRIAEYGRGMFIEAQPQEKLDNKLVQMLGDVQMLTNTSNAMRVIHEHDAGSTKSEANESDSGILRAKLDSKRQQGSTKQRKQGLSPNPQATQKEKYGWKQSLQKAGQTHESEAQPSAVDVDPHPATLASPGTKRAAKVEVPKILQVACRKISAATPPLITFYLLMSQQSGENIPKAVTYRGIRVPIDDVHLDQAIHQLAARQAVRELHLERGWLHHFEDKDEVLLKDSCEEELEERVKREDVRLGEHFQACGKYCSFVAEVSRDASGSQEEYLLNPQVPISDTKGGKVASSRARDSIGESIVQPSHRRTKLPPMTQRTLVKRPANSDNSLSSAHAPPSPSKRKNDNNPYGDAKNDIEVSPTKKSKTLFTPMTLKFSKAPKPPKSPGNPDAPLASIFPSLPKKMTDEAKFYMLVDLQKWDGSWEPCDELTALFGLSSTAWKGMVAKCQWSGDVLATVCAVTFLEGRLKRLKDSWVLMVEKAKDWVYERVHDWGENVECFNQHCPLALRATIRSLSGLAGQEQDMIGRTLSKFGQWLKKEDEDTQYTDNGGEQPQEQGHDEGQFADRRPPRKVVPNLPRPITFRRLESEKRDRLSPTEPSFLEKRAASVDRRASDALDRNLSQPPPSRLSMSAPDAHSLPSNSDTDILTGIGAQGWQYDKEKGCGISDAEIGKTPNPRLSNIDDLTDPDGFSQGPDDHALQEEVDSKWILNLSMQFRDMSDREKFFITYAEEPNKWRRVTVSCDYREASPDSLEADLKSLHYQRDKSARIYEAIRDSLPDIQFYSTVTNLKLSTSDERLHLHVTEDINEIIPYPDTRLLRHISCPRVRESAVAFDSHLSGFVYKVKVNGRYLIKKEIPGPEAVEEFLYEINALSNLRGSKSVINFEGLIVDDNETLIKGLLISVADRGTLVDLIYDFKGTKQMAWPRRERWAKQIVQGLSEIHEAGYVQGDFTLSNIVIDNNDDAKIIDINRRGCPVGWESPEIARLIESGQRISIYIGVKSDLFQLGMVLWALAEEQDEPERHERPLQLPSTNHDIPTYFREMVQLCLSDEPRDRLSAKELYKRFPNLSEAQSAPIIDSMQSLSSLRASEKEYIDPADAVSRADIEAAKQSKQPARNVAPSTAYQTQQDAGASTNYLTGESDFQHRSGTPGTSPSINRGRSRRLSDFSHRSIDPDGLDVEYGHSQWDDPEPECPPRPGIRDLVNKISATERHDPQRDDNAATIYPRTKQTDSQPVIKTNLQSPPPQQNAPNRASFHERISKSSQAPNQRNQLELPPKKTEPQPTNPRPRQPDQTTFHNRLSQILQQHADDTARQEAHEATPPSRQSTRQFGPPLHQDSGFDEQTGNYELVSQPASAEEAVKSAKILGSVAEGGGAAEGTASDVAEEEKKEGVRT</sequence>
<evidence type="ECO:0000313" key="2">
    <source>
        <dbReference type="Proteomes" id="UP001186974"/>
    </source>
</evidence>
<evidence type="ECO:0000313" key="1">
    <source>
        <dbReference type="EMBL" id="KAK3082164.1"/>
    </source>
</evidence>
<gene>
    <name evidence="1" type="ORF">LTS18_000094</name>
</gene>
<proteinExistence type="predicted"/>
<reference evidence="1" key="1">
    <citation type="submission" date="2024-09" db="EMBL/GenBank/DDBJ databases">
        <title>Black Yeasts Isolated from many extreme environments.</title>
        <authorList>
            <person name="Coleine C."/>
            <person name="Stajich J.E."/>
            <person name="Selbmann L."/>
        </authorList>
    </citation>
    <scope>NUCLEOTIDE SEQUENCE</scope>
    <source>
        <strain evidence="1">CCFEE 5737</strain>
    </source>
</reference>
<dbReference type="Proteomes" id="UP001186974">
    <property type="component" value="Unassembled WGS sequence"/>
</dbReference>
<dbReference type="EMBL" id="JAWDJW010000005">
    <property type="protein sequence ID" value="KAK3082164.1"/>
    <property type="molecule type" value="Genomic_DNA"/>
</dbReference>
<comment type="caution">
    <text evidence="1">The sequence shown here is derived from an EMBL/GenBank/DDBJ whole genome shotgun (WGS) entry which is preliminary data.</text>
</comment>
<name>A0ACC3DZ67_9PEZI</name>
<keyword evidence="2" id="KW-1185">Reference proteome</keyword>
<organism evidence="1 2">
    <name type="scientific">Coniosporium uncinatum</name>
    <dbReference type="NCBI Taxonomy" id="93489"/>
    <lineage>
        <taxon>Eukaryota</taxon>
        <taxon>Fungi</taxon>
        <taxon>Dikarya</taxon>
        <taxon>Ascomycota</taxon>
        <taxon>Pezizomycotina</taxon>
        <taxon>Dothideomycetes</taxon>
        <taxon>Dothideomycetes incertae sedis</taxon>
        <taxon>Coniosporium</taxon>
    </lineage>
</organism>
<accession>A0ACC3DZ67</accession>